<protein>
    <submittedName>
        <fullName evidence="2">Uncharacterized protein</fullName>
    </submittedName>
</protein>
<evidence type="ECO:0000313" key="2">
    <source>
        <dbReference type="EMBL" id="CAB1421030.1"/>
    </source>
</evidence>
<sequence>MTRLSRRTCTNQLRALSALAVLRVIASSSSLLQRSHGALSRPDYHHPEDLTELSAVSSTTTLKISRSSQRSCLPPP</sequence>
<dbReference type="AlphaFoldDB" id="A0A9N7TY00"/>
<keyword evidence="3" id="KW-1185">Reference proteome</keyword>
<feature type="compositionally biased region" description="Polar residues" evidence="1">
    <location>
        <begin position="54"/>
        <end position="76"/>
    </location>
</feature>
<dbReference type="EMBL" id="CADEAL010000501">
    <property type="protein sequence ID" value="CAB1421030.1"/>
    <property type="molecule type" value="Genomic_DNA"/>
</dbReference>
<proteinExistence type="predicted"/>
<comment type="caution">
    <text evidence="2">The sequence shown here is derived from an EMBL/GenBank/DDBJ whole genome shotgun (WGS) entry which is preliminary data.</text>
</comment>
<evidence type="ECO:0000313" key="3">
    <source>
        <dbReference type="Proteomes" id="UP001153269"/>
    </source>
</evidence>
<accession>A0A9N7TY00</accession>
<feature type="region of interest" description="Disordered" evidence="1">
    <location>
        <begin position="36"/>
        <end position="76"/>
    </location>
</feature>
<organism evidence="2 3">
    <name type="scientific">Pleuronectes platessa</name>
    <name type="common">European plaice</name>
    <dbReference type="NCBI Taxonomy" id="8262"/>
    <lineage>
        <taxon>Eukaryota</taxon>
        <taxon>Metazoa</taxon>
        <taxon>Chordata</taxon>
        <taxon>Craniata</taxon>
        <taxon>Vertebrata</taxon>
        <taxon>Euteleostomi</taxon>
        <taxon>Actinopterygii</taxon>
        <taxon>Neopterygii</taxon>
        <taxon>Teleostei</taxon>
        <taxon>Neoteleostei</taxon>
        <taxon>Acanthomorphata</taxon>
        <taxon>Carangaria</taxon>
        <taxon>Pleuronectiformes</taxon>
        <taxon>Pleuronectoidei</taxon>
        <taxon>Pleuronectidae</taxon>
        <taxon>Pleuronectes</taxon>
    </lineage>
</organism>
<dbReference type="Proteomes" id="UP001153269">
    <property type="component" value="Unassembled WGS sequence"/>
</dbReference>
<reference evidence="2" key="1">
    <citation type="submission" date="2020-03" db="EMBL/GenBank/DDBJ databases">
        <authorList>
            <person name="Weist P."/>
        </authorList>
    </citation>
    <scope>NUCLEOTIDE SEQUENCE</scope>
</reference>
<gene>
    <name evidence="2" type="ORF">PLEPLA_LOCUS8911</name>
</gene>
<name>A0A9N7TY00_PLEPL</name>
<evidence type="ECO:0000256" key="1">
    <source>
        <dbReference type="SAM" id="MobiDB-lite"/>
    </source>
</evidence>